<evidence type="ECO:0000256" key="1">
    <source>
        <dbReference type="SAM" id="MobiDB-lite"/>
    </source>
</evidence>
<reference evidence="3" key="1">
    <citation type="submission" date="2016-10" db="EMBL/GenBank/DDBJ databases">
        <authorList>
            <person name="Varghese N."/>
            <person name="Submissions S."/>
        </authorList>
    </citation>
    <scope>NUCLEOTIDE SEQUENCE [LARGE SCALE GENOMIC DNA]</scope>
    <source>
        <strain evidence="3">DSM 17908</strain>
    </source>
</reference>
<evidence type="ECO:0000313" key="3">
    <source>
        <dbReference type="Proteomes" id="UP000198919"/>
    </source>
</evidence>
<sequence length="361" mass="39877">KETKTKADNALPRSGGEVTGDITISTDSEITWHRNTDLAAIGFKNTGDGDTDSYMWFKTGDNGNEYFKWNHIIAGGGTSEWMSLKSDNLRVKGHPVYHQGNKPTAADVGAYSKAETDIQINKVDSQFNQFKANLQEYIPLPLNLFSNSMMRSVEPEGHPTNYSAVGCTIQAVHPYTKGFEGIYTETAPSNVAPDPDSANENNPYWYGRYYLGARMGRGGLGNGWGSINSGKILKITSTAFSGKDKYFKIPVETHGVFEQLGIRFWVKIVKGKFGMGTDSGYKANERGDLGLGYIIEKADANSAQDGWLFVEKLISISRVTTLQDNAIMFGLPYYEDCEIYLALPYLYVPMSNKSMTVSSRG</sequence>
<gene>
    <name evidence="2" type="ORF">SAMN05421680_1661</name>
</gene>
<protein>
    <recommendedName>
        <fullName evidence="4">Phage tail fibre repeat-containing protein</fullName>
    </recommendedName>
</protein>
<dbReference type="AlphaFoldDB" id="A0A1I3YSN0"/>
<proteinExistence type="predicted"/>
<accession>A0A1I3YSN0</accession>
<feature type="non-terminal residue" evidence="2">
    <location>
        <position position="1"/>
    </location>
</feature>
<organism evidence="2 3">
    <name type="scientific">Xenorhabdus mauleonii</name>
    <dbReference type="NCBI Taxonomy" id="351675"/>
    <lineage>
        <taxon>Bacteria</taxon>
        <taxon>Pseudomonadati</taxon>
        <taxon>Pseudomonadota</taxon>
        <taxon>Gammaproteobacteria</taxon>
        <taxon>Enterobacterales</taxon>
        <taxon>Morganellaceae</taxon>
        <taxon>Xenorhabdus</taxon>
    </lineage>
</organism>
<name>A0A1I3YSN0_9GAMM</name>
<evidence type="ECO:0000313" key="2">
    <source>
        <dbReference type="EMBL" id="SFK34359.1"/>
    </source>
</evidence>
<dbReference type="Proteomes" id="UP000198919">
    <property type="component" value="Unassembled WGS sequence"/>
</dbReference>
<evidence type="ECO:0008006" key="4">
    <source>
        <dbReference type="Google" id="ProtNLM"/>
    </source>
</evidence>
<feature type="region of interest" description="Disordered" evidence="1">
    <location>
        <begin position="1"/>
        <end position="20"/>
    </location>
</feature>
<dbReference type="EMBL" id="FORG01000066">
    <property type="protein sequence ID" value="SFK34359.1"/>
    <property type="molecule type" value="Genomic_DNA"/>
</dbReference>